<dbReference type="AlphaFoldDB" id="A0AAU7TB14"/>
<keyword evidence="2" id="KW-0472">Membrane</keyword>
<sequence>MAEAGPPGRPGRPGQPARHSRHAAARKRSRVWPVLLSLVLVAAAVGGGLALHRSSQRADGSPGPGVSTSTIDPAARSAAVDQVLARRSQAVLSGDEQQFLADVDPGNTRLVAAQRTLFANLRQFGFATLAYQQLAQQYDETIAKKYGPSTYLVAVAMTYQLRAIDTVPVRAMLGYTFTQRANGSWMLVSDSDLDKRLPRGSHEEAWDTGPVLVKRAPRVLVVVEKGQETLADKLVAMSLSAVDAVTKRWPGGWKGAGVVIALDDKTVRGADYTQPKNAEDAIAMATWVYRTLPGEKTGEGERADSYVVINPNNRGKVDARTLAHEFTHVATAPYGPHAPRWLVEGAAAYVEFLPMSGQKDLAIAQYRLDVRTKYLAKAKGLPADATFFDQADSSYPLSWLALDYLFTRFGPTEVGTLYRELAALGSSQKERDRIMLEHLGITEAGLFRALRAAAAA</sequence>
<proteinExistence type="predicted"/>
<evidence type="ECO:0008006" key="4">
    <source>
        <dbReference type="Google" id="ProtNLM"/>
    </source>
</evidence>
<name>A0AAU7TB14_9ACTN</name>
<keyword evidence="2" id="KW-0812">Transmembrane</keyword>
<dbReference type="EMBL" id="CP158165">
    <property type="protein sequence ID" value="XBV23869.1"/>
    <property type="molecule type" value="Genomic_DNA"/>
</dbReference>
<keyword evidence="2" id="KW-1133">Transmembrane helix</keyword>
<accession>A0AAU7TB14</accession>
<dbReference type="RefSeq" id="WP_350276697.1">
    <property type="nucleotide sequence ID" value="NZ_CP158165.1"/>
</dbReference>
<evidence type="ECO:0000313" key="3">
    <source>
        <dbReference type="EMBL" id="XBV23869.1"/>
    </source>
</evidence>
<gene>
    <name evidence="3" type="ORF">ABN611_35560</name>
</gene>
<evidence type="ECO:0000256" key="1">
    <source>
        <dbReference type="SAM" id="MobiDB-lite"/>
    </source>
</evidence>
<evidence type="ECO:0000256" key="2">
    <source>
        <dbReference type="SAM" id="Phobius"/>
    </source>
</evidence>
<protein>
    <recommendedName>
        <fullName evidence="4">Peptidase MA-like domain-containing protein</fullName>
    </recommendedName>
</protein>
<feature type="region of interest" description="Disordered" evidence="1">
    <location>
        <begin position="1"/>
        <end position="26"/>
    </location>
</feature>
<organism evidence="3">
    <name type="scientific">Kribbella sp. HUAS MG21</name>
    <dbReference type="NCBI Taxonomy" id="3160966"/>
    <lineage>
        <taxon>Bacteria</taxon>
        <taxon>Bacillati</taxon>
        <taxon>Actinomycetota</taxon>
        <taxon>Actinomycetes</taxon>
        <taxon>Propionibacteriales</taxon>
        <taxon>Kribbellaceae</taxon>
        <taxon>Kribbella</taxon>
    </lineage>
</organism>
<feature type="transmembrane region" description="Helical" evidence="2">
    <location>
        <begin position="31"/>
        <end position="51"/>
    </location>
</feature>
<reference evidence="3" key="1">
    <citation type="submission" date="2024-06" db="EMBL/GenBank/DDBJ databases">
        <title>Kribbella sp. strain HUAS MG21 genome sequences.</title>
        <authorList>
            <person name="Mo P."/>
        </authorList>
    </citation>
    <scope>NUCLEOTIDE SEQUENCE</scope>
    <source>
        <strain evidence="3">HUAS MG21</strain>
    </source>
</reference>